<dbReference type="Gene3D" id="1.10.510.10">
    <property type="entry name" value="Transferase(Phosphotransferase) domain 1"/>
    <property type="match status" value="1"/>
</dbReference>
<keyword evidence="1 8" id="KW-0808">Transferase</keyword>
<dbReference type="InterPro" id="IPR017441">
    <property type="entry name" value="Protein_kinase_ATP_BS"/>
</dbReference>
<evidence type="ECO:0000313" key="9">
    <source>
        <dbReference type="Proteomes" id="UP000187735"/>
    </source>
</evidence>
<dbReference type="GO" id="GO:0016787">
    <property type="term" value="F:hydrolase activity"/>
    <property type="evidence" value="ECO:0007669"/>
    <property type="project" value="InterPro"/>
</dbReference>
<dbReference type="Gene3D" id="2.130.10.10">
    <property type="entry name" value="YVTN repeat-like/Quinoprotein amine dehydrogenase"/>
    <property type="match status" value="2"/>
</dbReference>
<dbReference type="Pfam" id="PF00069">
    <property type="entry name" value="Pkinase"/>
    <property type="match status" value="1"/>
</dbReference>
<dbReference type="Gene3D" id="2.60.120.560">
    <property type="entry name" value="Exo-inulinase, domain 1"/>
    <property type="match status" value="2"/>
</dbReference>
<gene>
    <name evidence="8" type="primary">prkC_29</name>
    <name evidence="8" type="ORF">Fuma_05490</name>
</gene>
<dbReference type="Gene3D" id="3.30.200.20">
    <property type="entry name" value="Phosphorylase Kinase, domain 1"/>
    <property type="match status" value="1"/>
</dbReference>
<evidence type="ECO:0000256" key="6">
    <source>
        <dbReference type="SAM" id="MobiDB-lite"/>
    </source>
</evidence>
<evidence type="ECO:0000256" key="2">
    <source>
        <dbReference type="ARBA" id="ARBA00022741"/>
    </source>
</evidence>
<evidence type="ECO:0000256" key="1">
    <source>
        <dbReference type="ARBA" id="ARBA00022679"/>
    </source>
</evidence>
<dbReference type="InterPro" id="IPR008271">
    <property type="entry name" value="Ser/Thr_kinase_AS"/>
</dbReference>
<dbReference type="PROSITE" id="PS50011">
    <property type="entry name" value="PROTEIN_KINASE_DOM"/>
    <property type="match status" value="1"/>
</dbReference>
<dbReference type="GO" id="GO:0004674">
    <property type="term" value="F:protein serine/threonine kinase activity"/>
    <property type="evidence" value="ECO:0007669"/>
    <property type="project" value="UniProtKB-EC"/>
</dbReference>
<dbReference type="EMBL" id="CP017641">
    <property type="protein sequence ID" value="APZ95828.1"/>
    <property type="molecule type" value="Genomic_DNA"/>
</dbReference>
<dbReference type="PROSITE" id="PS00108">
    <property type="entry name" value="PROTEIN_KINASE_ST"/>
    <property type="match status" value="1"/>
</dbReference>
<dbReference type="RefSeq" id="WP_077026934.1">
    <property type="nucleotide sequence ID" value="NZ_CP017641.1"/>
</dbReference>
<dbReference type="SMART" id="SM00220">
    <property type="entry name" value="S_TKc"/>
    <property type="match status" value="1"/>
</dbReference>
<keyword evidence="4 5" id="KW-0067">ATP-binding</keyword>
<dbReference type="CDD" id="cd14014">
    <property type="entry name" value="STKc_PknB_like"/>
    <property type="match status" value="1"/>
</dbReference>
<dbReference type="Proteomes" id="UP000187735">
    <property type="component" value="Chromosome"/>
</dbReference>
<evidence type="ECO:0000313" key="8">
    <source>
        <dbReference type="EMBL" id="APZ95828.1"/>
    </source>
</evidence>
<feature type="binding site" evidence="5">
    <location>
        <position position="131"/>
    </location>
    <ligand>
        <name>ATP</name>
        <dbReference type="ChEBI" id="CHEBI:30616"/>
    </ligand>
</feature>
<dbReference type="PANTHER" id="PTHR43289">
    <property type="entry name" value="MITOGEN-ACTIVATED PROTEIN KINASE KINASE KINASE 20-RELATED"/>
    <property type="match status" value="1"/>
</dbReference>
<dbReference type="PANTHER" id="PTHR43289:SF6">
    <property type="entry name" value="SERINE_THREONINE-PROTEIN KINASE NEKL-3"/>
    <property type="match status" value="1"/>
</dbReference>
<dbReference type="KEGG" id="fmr:Fuma_05490"/>
<feature type="region of interest" description="Disordered" evidence="6">
    <location>
        <begin position="59"/>
        <end position="89"/>
    </location>
</feature>
<evidence type="ECO:0000256" key="4">
    <source>
        <dbReference type="ARBA" id="ARBA00022840"/>
    </source>
</evidence>
<sequence length="1437" mass="157116">MDQAKRKSSASVVIAECMRRADAGETVEPQQVLAEHPEIADELRKHFAAERMLGNLLDGSVAKSSKKQSPRASRDTASPGKADSVPASGRSFEELPVEFGRYRLQKVLGQGAMGAVYLAHDTKLAREVALKTPKLDVFEGDEMVERFEREARSAATLHHRNICPVFDVGEIDGVRFLTMAYIDGKPLSSYVSEEKPMSRRQAAVVVRKLALALQEAHEHGVVHRDLKPANVMIDKSREPVVMDFGLARQLESADRSRLTGVGVLMGSPAYMSPEQVGTDPNIGPPSDIYSLGVILFELLTGRLPFEGSVVAIIGQIVSTDSPDVRTLRPVVDEGLAAICAKMMAKSTADRYGSMKDVADALSDYLRDFRKKAAARTDERSGMQSVVSSDLIFDESAVSTPSSRAARPKTMAVRKKSNGDTKDLAKWIGGGLLGLVLLAGVVIKFRDGTTVEIPDGKTATIETNKDGSLKSLTFTTADTRPAGAWAESETNPADDGFVPLFNGEDLAGWRVEGGQGWSVSNGEILGRAEQSRLVTLDEDYSDCEIRVECRLGPGVNSGIYARNRYGEGHRSGLEAQLSNQPNQKTLTGGIFGHTVVKEQLIPDDQWFELRFLLSGRQLKVFVDGKMTSETIVPAGGPMKGAISLQSMNGGPVRFRKVEVRRLQVNPDATTLALQPDTPEMLPTGKWVSLLETEEQLQDWQMLNGAPTIVNGTVSLRAEERPGQRLYGKRLTRPISTNAKRFVFHVRHKKANGFAMGEGLIFGSAGIGVTNFINVFELWAGRSALRLVAKYKSREGTGSYADCDYVVIDDEYHAFLNGKKMYSHRVPQQAFTAVKLDVRKATAQWRDVAIMKLSDAQVEAFQRGELPKYSADQVVQAPSSDSFVNADGTGHGRTISPGMAILTGGDASQLAVSPDGQNVAVTGSDTPGRFTIWNIDTGDQVAQFDDPSRPGHATGGLSYSPDGASLLYQTGNEVRVVSAADGTQQATSEFPEPPTLTVFPKRSWAMALYHQREIHRKERADVPQRLRIWNWKTGQILFDEPSPQAAARFPAISPDERFVTLATQHHHIRFTLDVDGEDKVALTTPTQFESTSRVRGPLVFSPDGKYAATSVKSKQSVAVILDVQTGRIITQLDPATAASHNDGNEYGCNLGFSPDGTQIVVADHTGRSALWDVVTGSLLCELEQFQKQGNHSSPGVVVSRDGRAVLGGGAADRRFSVQRLDTTVPIVEATFAAPGVDGAAVTPADNWTDLFNGRDLTGWHEVFSKDVWSAANGELFSRSRRRKESLGWLATDQLFLNFELELEYFMERDGNSGIFLRCLGEDTASGANHLEIQLLDDGGHKYRNLDDEQRTGAIHGVVAPDPGANVPVHEWNRMKIKAVDSKIAVFVNDTQVIDADLDDYESKIRGRFQYKQAGRIGLQWYGTPVWFRNIRIRELNADG</sequence>
<dbReference type="SUPFAM" id="SSF82171">
    <property type="entry name" value="DPP6 N-terminal domain-like"/>
    <property type="match status" value="1"/>
</dbReference>
<dbReference type="InterPro" id="IPR000719">
    <property type="entry name" value="Prot_kinase_dom"/>
</dbReference>
<dbReference type="OrthoDB" id="6111975at2"/>
<dbReference type="InterPro" id="IPR011009">
    <property type="entry name" value="Kinase-like_dom_sf"/>
</dbReference>
<protein>
    <submittedName>
        <fullName evidence="8">Serine/threonine-protein kinase PrkC</fullName>
        <ecNumber evidence="8">2.7.11.1</ecNumber>
    </submittedName>
</protein>
<evidence type="ECO:0000256" key="3">
    <source>
        <dbReference type="ARBA" id="ARBA00022777"/>
    </source>
</evidence>
<dbReference type="InterPro" id="IPR015943">
    <property type="entry name" value="WD40/YVTN_repeat-like_dom_sf"/>
</dbReference>
<dbReference type="InterPro" id="IPR010496">
    <property type="entry name" value="AL/BT2_dom"/>
</dbReference>
<feature type="domain" description="Protein kinase" evidence="7">
    <location>
        <begin position="102"/>
        <end position="365"/>
    </location>
</feature>
<keyword evidence="3 8" id="KW-0418">Kinase</keyword>
<reference evidence="8 9" key="1">
    <citation type="journal article" date="2016" name="Front. Microbiol.">
        <title>Fuerstia marisgermanicae gen. nov., sp. nov., an Unusual Member of the Phylum Planctomycetes from the German Wadden Sea.</title>
        <authorList>
            <person name="Kohn T."/>
            <person name="Heuer A."/>
            <person name="Jogler M."/>
            <person name="Vollmers J."/>
            <person name="Boedeker C."/>
            <person name="Bunk B."/>
            <person name="Rast P."/>
            <person name="Borchert D."/>
            <person name="Glockner I."/>
            <person name="Freese H.M."/>
            <person name="Klenk H.P."/>
            <person name="Overmann J."/>
            <person name="Kaster A.K."/>
            <person name="Rohde M."/>
            <person name="Wiegand S."/>
            <person name="Jogler C."/>
        </authorList>
    </citation>
    <scope>NUCLEOTIDE SEQUENCE [LARGE SCALE GENOMIC DNA]</scope>
    <source>
        <strain evidence="8 9">NH11</strain>
    </source>
</reference>
<keyword evidence="9" id="KW-1185">Reference proteome</keyword>
<keyword evidence="2 5" id="KW-0547">Nucleotide-binding</keyword>
<evidence type="ECO:0000259" key="7">
    <source>
        <dbReference type="PROSITE" id="PS50011"/>
    </source>
</evidence>
<dbReference type="Pfam" id="PF06439">
    <property type="entry name" value="3keto-disac_hyd"/>
    <property type="match status" value="2"/>
</dbReference>
<dbReference type="GO" id="GO:0005524">
    <property type="term" value="F:ATP binding"/>
    <property type="evidence" value="ECO:0007669"/>
    <property type="project" value="UniProtKB-UniRule"/>
</dbReference>
<proteinExistence type="predicted"/>
<accession>A0A1P8WP57</accession>
<evidence type="ECO:0000256" key="5">
    <source>
        <dbReference type="PROSITE-ProRule" id="PRU10141"/>
    </source>
</evidence>
<organism evidence="8 9">
    <name type="scientific">Fuerstiella marisgermanici</name>
    <dbReference type="NCBI Taxonomy" id="1891926"/>
    <lineage>
        <taxon>Bacteria</taxon>
        <taxon>Pseudomonadati</taxon>
        <taxon>Planctomycetota</taxon>
        <taxon>Planctomycetia</taxon>
        <taxon>Planctomycetales</taxon>
        <taxon>Planctomycetaceae</taxon>
        <taxon>Fuerstiella</taxon>
    </lineage>
</organism>
<dbReference type="EC" id="2.7.11.1" evidence="8"/>
<dbReference type="PROSITE" id="PS00107">
    <property type="entry name" value="PROTEIN_KINASE_ATP"/>
    <property type="match status" value="1"/>
</dbReference>
<dbReference type="STRING" id="1891926.Fuma_05490"/>
<name>A0A1P8WP57_9PLAN</name>
<dbReference type="SUPFAM" id="SSF56112">
    <property type="entry name" value="Protein kinase-like (PK-like)"/>
    <property type="match status" value="1"/>
</dbReference>